<keyword evidence="2" id="KW-1185">Reference proteome</keyword>
<dbReference type="Proteomes" id="UP000015351">
    <property type="component" value="Unassembled WGS sequence"/>
</dbReference>
<protein>
    <submittedName>
        <fullName evidence="1">Uncharacterized protein</fullName>
    </submittedName>
</protein>
<gene>
    <name evidence="1" type="ORF">thalar_03015</name>
</gene>
<evidence type="ECO:0000313" key="2">
    <source>
        <dbReference type="Proteomes" id="UP000015351"/>
    </source>
</evidence>
<reference evidence="2" key="1">
    <citation type="journal article" date="2013" name="Stand. Genomic Sci.">
        <title>Genome sequence of the Litoreibacter arenae type strain (DSM 19593(T)), a member of the Roseobacter clade isolated from sea sand.</title>
        <authorList>
            <person name="Riedel T."/>
            <person name="Fiebig A."/>
            <person name="Petersen J."/>
            <person name="Gronow S."/>
            <person name="Kyrpides N.C."/>
            <person name="Goker M."/>
            <person name="Klenk H.P."/>
        </authorList>
    </citation>
    <scope>NUCLEOTIDE SEQUENCE [LARGE SCALE GENOMIC DNA]</scope>
    <source>
        <strain evidence="2">DSM 19593</strain>
    </source>
</reference>
<comment type="caution">
    <text evidence="1">The sequence shown here is derived from an EMBL/GenBank/DDBJ whole genome shotgun (WGS) entry which is preliminary data.</text>
</comment>
<accession>S9QCG3</accession>
<evidence type="ECO:0000313" key="1">
    <source>
        <dbReference type="EMBL" id="EPX77293.1"/>
    </source>
</evidence>
<sequence>MSPSAMHVHGTIADPVKIAGLNAQSVPFLADAIVAAGV</sequence>
<proteinExistence type="predicted"/>
<dbReference type="AlphaFoldDB" id="S9QCG3"/>
<dbReference type="EMBL" id="AONI01000015">
    <property type="protein sequence ID" value="EPX77293.1"/>
    <property type="molecule type" value="Genomic_DNA"/>
</dbReference>
<dbReference type="HOGENOM" id="CLU_3329689_0_0_5"/>
<name>S9QCG3_9RHOB</name>
<organism evidence="1 2">
    <name type="scientific">Litoreibacter arenae DSM 19593</name>
    <dbReference type="NCBI Taxonomy" id="1123360"/>
    <lineage>
        <taxon>Bacteria</taxon>
        <taxon>Pseudomonadati</taxon>
        <taxon>Pseudomonadota</taxon>
        <taxon>Alphaproteobacteria</taxon>
        <taxon>Rhodobacterales</taxon>
        <taxon>Roseobacteraceae</taxon>
        <taxon>Litoreibacter</taxon>
    </lineage>
</organism>